<dbReference type="KEGG" id="dvl:Dvul_2069"/>
<dbReference type="EMBL" id="CP000527">
    <property type="protein sequence ID" value="ABM29085.1"/>
    <property type="molecule type" value="Genomic_DNA"/>
</dbReference>
<dbReference type="Gene3D" id="3.40.50.10790">
    <property type="entry name" value="S-adenosyl-l-methionine hydroxide adenosyltransferase, N-terminal"/>
    <property type="match status" value="1"/>
</dbReference>
<dbReference type="Proteomes" id="UP000009173">
    <property type="component" value="Chromosome"/>
</dbReference>
<accession>A0A0H3ABL6</accession>
<reference evidence="6" key="1">
    <citation type="journal article" date="2009" name="Environ. Microbiol.">
        <title>Contribution of mobile genetic elements to Desulfovibrio vulgaris genome plasticity.</title>
        <authorList>
            <person name="Walker C.B."/>
            <person name="Stolyar S."/>
            <person name="Chivian D."/>
            <person name="Pinel N."/>
            <person name="Gabster J.A."/>
            <person name="Dehal P.S."/>
            <person name="He Z."/>
            <person name="Yang Z.K."/>
            <person name="Yen H.C."/>
            <person name="Zhou J."/>
            <person name="Wall J.D."/>
            <person name="Hazen T.C."/>
            <person name="Arkin A.P."/>
            <person name="Stahl D.A."/>
        </authorList>
    </citation>
    <scope>NUCLEOTIDE SEQUENCE [LARGE SCALE GENOMIC DNA]</scope>
    <source>
        <strain evidence="6">DP4</strain>
    </source>
</reference>
<evidence type="ECO:0000313" key="6">
    <source>
        <dbReference type="Proteomes" id="UP000009173"/>
    </source>
</evidence>
<dbReference type="SUPFAM" id="SSF101852">
    <property type="entry name" value="Bacterial fluorinating enzyme, C-terminal domain"/>
    <property type="match status" value="1"/>
</dbReference>
<feature type="domain" description="S-adenosyl-l-methionine hydroxide adenosyltransferase C-terminal" evidence="4">
    <location>
        <begin position="177"/>
        <end position="257"/>
    </location>
</feature>
<dbReference type="Pfam" id="PF20257">
    <property type="entry name" value="SAM_HAT_C"/>
    <property type="match status" value="1"/>
</dbReference>
<evidence type="ECO:0000256" key="1">
    <source>
        <dbReference type="ARBA" id="ARBA00022691"/>
    </source>
</evidence>
<evidence type="ECO:0000313" key="5">
    <source>
        <dbReference type="EMBL" id="ABM29085.1"/>
    </source>
</evidence>
<dbReference type="InterPro" id="IPR046470">
    <property type="entry name" value="SAM_HAT_C"/>
</dbReference>
<dbReference type="InterPro" id="IPR023228">
    <property type="entry name" value="SAM_OH_AdoTrfase_N_sf"/>
</dbReference>
<dbReference type="PIRSF" id="PIRSF006779">
    <property type="entry name" value="UCP006779"/>
    <property type="match status" value="1"/>
</dbReference>
<evidence type="ECO:0000259" key="3">
    <source>
        <dbReference type="Pfam" id="PF01887"/>
    </source>
</evidence>
<feature type="domain" description="S-adenosyl-l-methionine hydroxide adenosyltransferase N-terminal" evidence="3">
    <location>
        <begin position="6"/>
        <end position="151"/>
    </location>
</feature>
<dbReference type="AlphaFoldDB" id="A0A0H3ABL6"/>
<proteinExistence type="inferred from homology"/>
<dbReference type="PANTHER" id="PTHR35092">
    <property type="entry name" value="CHLORINASE MJ1651"/>
    <property type="match status" value="1"/>
</dbReference>
<dbReference type="HOGENOM" id="CLU_059734_1_1_7"/>
<dbReference type="Pfam" id="PF01887">
    <property type="entry name" value="SAM_HAT_N"/>
    <property type="match status" value="1"/>
</dbReference>
<comment type="similarity">
    <text evidence="2">Belongs to the SAM hydrolase / SAM-dependent halogenase family.</text>
</comment>
<gene>
    <name evidence="5" type="ordered locus">Dvul_2069</name>
</gene>
<keyword evidence="1" id="KW-0949">S-adenosyl-L-methionine</keyword>
<dbReference type="Gene3D" id="2.40.30.90">
    <property type="entry name" value="Bacterial fluorinating enzyme like"/>
    <property type="match status" value="1"/>
</dbReference>
<organism evidence="5 6">
    <name type="scientific">Nitratidesulfovibrio vulgaris (strain DP4)</name>
    <name type="common">Desulfovibrio vulgaris</name>
    <dbReference type="NCBI Taxonomy" id="391774"/>
    <lineage>
        <taxon>Bacteria</taxon>
        <taxon>Pseudomonadati</taxon>
        <taxon>Thermodesulfobacteriota</taxon>
        <taxon>Desulfovibrionia</taxon>
        <taxon>Desulfovibrionales</taxon>
        <taxon>Desulfovibrionaceae</taxon>
        <taxon>Nitratidesulfovibrio</taxon>
    </lineage>
</organism>
<dbReference type="RefSeq" id="WP_011792635.1">
    <property type="nucleotide sequence ID" value="NC_008751.1"/>
</dbReference>
<sequence>MPPCFVLLTDFGLADPYVGQLRGVLHQLAPGCGCIDLSHGVPHFRVETGALYLAASVPYLPFHAICLAVVDPGVGSQRAILCLRMGHRTFIAPDNGLLCLAAAQHGNGDARVWRLRPGVVSGNPSATFHARDIMAPAAAKLATGTPPEALGEEMPPAAMHSPVWTRPETTDSGLVARILHVDHFGNCILNIPSAADMPAHEMRHKGRRTPLVAVDHYAALPTGHVGLLCGSQGYWEIAANRDSAATLLDLHTGDSVTFPDVK</sequence>
<evidence type="ECO:0008006" key="7">
    <source>
        <dbReference type="Google" id="ProtNLM"/>
    </source>
</evidence>
<dbReference type="PANTHER" id="PTHR35092:SF1">
    <property type="entry name" value="CHLORINASE MJ1651"/>
    <property type="match status" value="1"/>
</dbReference>
<protein>
    <recommendedName>
        <fullName evidence="7">Adenosyl-chloride synthase</fullName>
    </recommendedName>
</protein>
<name>A0A0H3ABL6_NITV4</name>
<evidence type="ECO:0000256" key="2">
    <source>
        <dbReference type="ARBA" id="ARBA00024035"/>
    </source>
</evidence>
<dbReference type="SUPFAM" id="SSF102522">
    <property type="entry name" value="Bacterial fluorinating enzyme, N-terminal domain"/>
    <property type="match status" value="1"/>
</dbReference>
<dbReference type="InterPro" id="IPR002747">
    <property type="entry name" value="SAM_OH_AdoTrfase"/>
</dbReference>
<dbReference type="InterPro" id="IPR046469">
    <property type="entry name" value="SAM_HAT_N"/>
</dbReference>
<dbReference type="InterPro" id="IPR023227">
    <property type="entry name" value="SAM_OH_AdoTrfase_C_sf"/>
</dbReference>
<evidence type="ECO:0000259" key="4">
    <source>
        <dbReference type="Pfam" id="PF20257"/>
    </source>
</evidence>